<keyword evidence="1" id="KW-0175">Coiled coil</keyword>
<feature type="transmembrane region" description="Helical" evidence="2">
    <location>
        <begin position="12"/>
        <end position="32"/>
    </location>
</feature>
<feature type="coiled-coil region" evidence="1">
    <location>
        <begin position="53"/>
        <end position="94"/>
    </location>
</feature>
<dbReference type="InterPro" id="IPR027981">
    <property type="entry name" value="DUF4446"/>
</dbReference>
<protein>
    <recommendedName>
        <fullName evidence="5">DUF4446 family protein</fullName>
    </recommendedName>
</protein>
<gene>
    <name evidence="3" type="ORF">J2Z69_003420</name>
</gene>
<keyword evidence="2" id="KW-1133">Transmembrane helix</keyword>
<dbReference type="Proteomes" id="UP001519288">
    <property type="component" value="Unassembled WGS sequence"/>
</dbReference>
<sequence length="166" mass="19198">MREWNDLVKDQLIWIVIIAAILFIWVIVWNIIQGSKLRRTRRKYETMMKGTGVENLETLLIDLKVQMDAIEDEHGEQQRQLQSLQKLLPKLKAKIGIKRYNAYGEHGNELSFSMAFLDDLKDGVVLTGIYNREGCFMYAKPLTKGESLYSLSPEEKDAIHLAEQQA</sequence>
<keyword evidence="2" id="KW-0472">Membrane</keyword>
<name>A0ABS4JKW2_9BACL</name>
<evidence type="ECO:0000256" key="1">
    <source>
        <dbReference type="SAM" id="Coils"/>
    </source>
</evidence>
<reference evidence="3 4" key="1">
    <citation type="submission" date="2021-03" db="EMBL/GenBank/DDBJ databases">
        <title>Genomic Encyclopedia of Type Strains, Phase IV (KMG-IV): sequencing the most valuable type-strain genomes for metagenomic binning, comparative biology and taxonomic classification.</title>
        <authorList>
            <person name="Goeker M."/>
        </authorList>
    </citation>
    <scope>NUCLEOTIDE SEQUENCE [LARGE SCALE GENOMIC DNA]</scope>
    <source>
        <strain evidence="3 4">DSM 26806</strain>
    </source>
</reference>
<evidence type="ECO:0000313" key="4">
    <source>
        <dbReference type="Proteomes" id="UP001519288"/>
    </source>
</evidence>
<evidence type="ECO:0008006" key="5">
    <source>
        <dbReference type="Google" id="ProtNLM"/>
    </source>
</evidence>
<keyword evidence="2" id="KW-0812">Transmembrane</keyword>
<evidence type="ECO:0000313" key="3">
    <source>
        <dbReference type="EMBL" id="MBP2002348.1"/>
    </source>
</evidence>
<evidence type="ECO:0000256" key="2">
    <source>
        <dbReference type="SAM" id="Phobius"/>
    </source>
</evidence>
<comment type="caution">
    <text evidence="3">The sequence shown here is derived from an EMBL/GenBank/DDBJ whole genome shotgun (WGS) entry which is preliminary data.</text>
</comment>
<organism evidence="3 4">
    <name type="scientific">Paenibacillus shirakamiensis</name>
    <dbReference type="NCBI Taxonomy" id="1265935"/>
    <lineage>
        <taxon>Bacteria</taxon>
        <taxon>Bacillati</taxon>
        <taxon>Bacillota</taxon>
        <taxon>Bacilli</taxon>
        <taxon>Bacillales</taxon>
        <taxon>Paenibacillaceae</taxon>
        <taxon>Paenibacillus</taxon>
    </lineage>
</organism>
<dbReference type="EMBL" id="JAGGLD010000007">
    <property type="protein sequence ID" value="MBP2002348.1"/>
    <property type="molecule type" value="Genomic_DNA"/>
</dbReference>
<dbReference type="RefSeq" id="WP_209865214.1">
    <property type="nucleotide sequence ID" value="NZ_JAGGLD010000007.1"/>
</dbReference>
<accession>A0ABS4JKW2</accession>
<proteinExistence type="predicted"/>
<dbReference type="Pfam" id="PF14584">
    <property type="entry name" value="DUF4446"/>
    <property type="match status" value="1"/>
</dbReference>
<keyword evidence="4" id="KW-1185">Reference proteome</keyword>